<keyword evidence="8 11" id="KW-0472">Membrane</keyword>
<evidence type="ECO:0000256" key="8">
    <source>
        <dbReference type="ARBA" id="ARBA00023136"/>
    </source>
</evidence>
<dbReference type="InterPro" id="IPR035897">
    <property type="entry name" value="Toll_tir_struct_dom_sf"/>
</dbReference>
<keyword evidence="10" id="KW-0325">Glycoprotein</keyword>
<keyword evidence="9" id="KW-0675">Receptor</keyword>
<evidence type="ECO:0000256" key="3">
    <source>
        <dbReference type="ARBA" id="ARBA00022614"/>
    </source>
</evidence>
<evidence type="ECO:0000256" key="12">
    <source>
        <dbReference type="SAM" id="SignalP"/>
    </source>
</evidence>
<evidence type="ECO:0000256" key="9">
    <source>
        <dbReference type="ARBA" id="ARBA00023170"/>
    </source>
</evidence>
<dbReference type="PROSITE" id="PS50104">
    <property type="entry name" value="TIR"/>
    <property type="match status" value="1"/>
</dbReference>
<evidence type="ECO:0000313" key="14">
    <source>
        <dbReference type="EMBL" id="KAJ8311322.1"/>
    </source>
</evidence>
<keyword evidence="6" id="KW-0677">Repeat</keyword>
<comment type="caution">
    <text evidence="14">The sequence shown here is derived from an EMBL/GenBank/DDBJ whole genome shotgun (WGS) entry which is preliminary data.</text>
</comment>
<dbReference type="EMBL" id="JARBDR010000496">
    <property type="protein sequence ID" value="KAJ8311322.1"/>
    <property type="molecule type" value="Genomic_DNA"/>
</dbReference>
<evidence type="ECO:0000256" key="2">
    <source>
        <dbReference type="ARBA" id="ARBA00009634"/>
    </source>
</evidence>
<evidence type="ECO:0000256" key="6">
    <source>
        <dbReference type="ARBA" id="ARBA00022737"/>
    </source>
</evidence>
<organism evidence="14 15">
    <name type="scientific">Tegillarca granosa</name>
    <name type="common">Malaysian cockle</name>
    <name type="synonym">Anadara granosa</name>
    <dbReference type="NCBI Taxonomy" id="220873"/>
    <lineage>
        <taxon>Eukaryota</taxon>
        <taxon>Metazoa</taxon>
        <taxon>Spiralia</taxon>
        <taxon>Lophotrochozoa</taxon>
        <taxon>Mollusca</taxon>
        <taxon>Bivalvia</taxon>
        <taxon>Autobranchia</taxon>
        <taxon>Pteriomorphia</taxon>
        <taxon>Arcoida</taxon>
        <taxon>Arcoidea</taxon>
        <taxon>Arcidae</taxon>
        <taxon>Tegillarca</taxon>
    </lineage>
</organism>
<dbReference type="SMART" id="SM00369">
    <property type="entry name" value="LRR_TYP"/>
    <property type="match status" value="9"/>
</dbReference>
<feature type="transmembrane region" description="Helical" evidence="11">
    <location>
        <begin position="541"/>
        <end position="564"/>
    </location>
</feature>
<evidence type="ECO:0000256" key="11">
    <source>
        <dbReference type="SAM" id="Phobius"/>
    </source>
</evidence>
<comment type="subcellular location">
    <subcellularLocation>
        <location evidence="1">Membrane</location>
        <topology evidence="1">Single-pass type I membrane protein</topology>
    </subcellularLocation>
</comment>
<sequence length="770" mass="88529">MEQSHFVMYLVTLITSLGIQSIHFANAKENEPNTVMFGSTDGIEPCGNSTQWPSCPFTNGHCLCCEMFKMAICPGKETKLTSIPNFPWYVEKLNFENNHLQAITSSTFKSLRKLKIKYLSLSSNEITTVTKDAFSQLKTLKTLDLSNNVKINITQCLVAIGTTAIEKLYLNNVNLKIVRENDFQFLSESSITVLSLGQNDLHKFNGLTFSKIPRLQELNVSANFISTFNLTGLTGLKKLNLSHNNFNLKKQAANFCINKTSRSKLPNINVLNLSNNNIATITPKTFVCLESLTHLYLDGNPIDRLDDFIFKPMKNLKKLSLRNLNRLYAISSKAFSNAAFVDLAFSDINKKVNVFKTKELFHGCGRLKALDLSSNVLPKNSSVLKQLLSPLKNLEKLSLNSVNFNSIPTYVFSKFPKLYKLSLRNNRIISWSGRAVFENMTSLKSLYLDNNKIAVVTESLFTEQLLKSLRNISFSFNPLRCTCENLWFRDFVRDQKLHKRKRIKFLHLNTYRCSNAKKGDKKIKHFINYNPTKESCKEKDVIIASVTSVSAILVIFSLTSCLIYKTRWHIRYRLYRLKTYKRGYKKLPEGINCANKAYVVYADEDRIWVHKELLPKLEKEHKIELCIRMRDFVVGGIMVDDMIEHFNQCKRIILVLSNNFAKCEWCKFQLALVHDRLLSEGKSIMVVVMIEEIAVKHMSKYLFWLISVNTHFDWSNETSAKRLFWEQLVTAIRLPREDNGNEIDLILNDISWTPFPAIQSLRLCDSCVIL</sequence>
<feature type="chain" id="PRO_5047127268" description="TIR domain-containing protein" evidence="12">
    <location>
        <begin position="28"/>
        <end position="770"/>
    </location>
</feature>
<name>A0ABQ9F609_TEGGR</name>
<dbReference type="Pfam" id="PF01582">
    <property type="entry name" value="TIR"/>
    <property type="match status" value="1"/>
</dbReference>
<dbReference type="PANTHER" id="PTHR24365">
    <property type="entry name" value="TOLL-LIKE RECEPTOR"/>
    <property type="match status" value="1"/>
</dbReference>
<dbReference type="SUPFAM" id="SSF52058">
    <property type="entry name" value="L domain-like"/>
    <property type="match status" value="2"/>
</dbReference>
<dbReference type="InterPro" id="IPR001611">
    <property type="entry name" value="Leu-rich_rpt"/>
</dbReference>
<keyword evidence="7 11" id="KW-1133">Transmembrane helix</keyword>
<feature type="signal peptide" evidence="12">
    <location>
        <begin position="1"/>
        <end position="27"/>
    </location>
</feature>
<evidence type="ECO:0000256" key="7">
    <source>
        <dbReference type="ARBA" id="ARBA00022989"/>
    </source>
</evidence>
<dbReference type="PIRSF" id="PIRSF037595">
    <property type="entry name" value="Toll-like_receptor"/>
    <property type="match status" value="1"/>
</dbReference>
<dbReference type="InterPro" id="IPR017241">
    <property type="entry name" value="Toll-like_receptor"/>
</dbReference>
<evidence type="ECO:0000256" key="10">
    <source>
        <dbReference type="ARBA" id="ARBA00023180"/>
    </source>
</evidence>
<evidence type="ECO:0000256" key="4">
    <source>
        <dbReference type="ARBA" id="ARBA00022692"/>
    </source>
</evidence>
<evidence type="ECO:0000259" key="13">
    <source>
        <dbReference type="PROSITE" id="PS50104"/>
    </source>
</evidence>
<dbReference type="InterPro" id="IPR003591">
    <property type="entry name" value="Leu-rich_rpt_typical-subtyp"/>
</dbReference>
<accession>A0ABQ9F609</accession>
<proteinExistence type="inferred from homology"/>
<evidence type="ECO:0000256" key="1">
    <source>
        <dbReference type="ARBA" id="ARBA00004479"/>
    </source>
</evidence>
<comment type="similarity">
    <text evidence="2">Belongs to the Toll-like receptor family.</text>
</comment>
<dbReference type="Gene3D" id="3.80.10.10">
    <property type="entry name" value="Ribonuclease Inhibitor"/>
    <property type="match status" value="4"/>
</dbReference>
<dbReference type="SMART" id="SM00255">
    <property type="entry name" value="TIR"/>
    <property type="match status" value="1"/>
</dbReference>
<keyword evidence="5 12" id="KW-0732">Signal</keyword>
<dbReference type="Pfam" id="PF13855">
    <property type="entry name" value="LRR_8"/>
    <property type="match status" value="4"/>
</dbReference>
<keyword evidence="15" id="KW-1185">Reference proteome</keyword>
<dbReference type="PROSITE" id="PS51450">
    <property type="entry name" value="LRR"/>
    <property type="match status" value="2"/>
</dbReference>
<dbReference type="SUPFAM" id="SSF52200">
    <property type="entry name" value="Toll/Interleukin receptor TIR domain"/>
    <property type="match status" value="1"/>
</dbReference>
<dbReference type="InterPro" id="IPR000157">
    <property type="entry name" value="TIR_dom"/>
</dbReference>
<evidence type="ECO:0000256" key="5">
    <source>
        <dbReference type="ARBA" id="ARBA00022729"/>
    </source>
</evidence>
<reference evidence="14 15" key="1">
    <citation type="submission" date="2022-12" db="EMBL/GenBank/DDBJ databases">
        <title>Chromosome-level genome of Tegillarca granosa.</title>
        <authorList>
            <person name="Kim J."/>
        </authorList>
    </citation>
    <scope>NUCLEOTIDE SEQUENCE [LARGE SCALE GENOMIC DNA]</scope>
    <source>
        <strain evidence="14">Teg-2019</strain>
        <tissue evidence="14">Adductor muscle</tissue>
    </source>
</reference>
<dbReference type="InterPro" id="IPR032675">
    <property type="entry name" value="LRR_dom_sf"/>
</dbReference>
<dbReference type="PANTHER" id="PTHR24365:SF530">
    <property type="entry name" value="MSTPROX-RELATED"/>
    <property type="match status" value="1"/>
</dbReference>
<gene>
    <name evidence="14" type="ORF">KUTeg_010677</name>
</gene>
<dbReference type="Proteomes" id="UP001217089">
    <property type="component" value="Unassembled WGS sequence"/>
</dbReference>
<feature type="domain" description="TIR" evidence="13">
    <location>
        <begin position="593"/>
        <end position="732"/>
    </location>
</feature>
<protein>
    <recommendedName>
        <fullName evidence="13">TIR domain-containing protein</fullName>
    </recommendedName>
</protein>
<keyword evidence="3" id="KW-0433">Leucine-rich repeat</keyword>
<dbReference type="Gene3D" id="3.40.50.10140">
    <property type="entry name" value="Toll/interleukin-1 receptor homology (TIR) domain"/>
    <property type="match status" value="1"/>
</dbReference>
<evidence type="ECO:0000313" key="15">
    <source>
        <dbReference type="Proteomes" id="UP001217089"/>
    </source>
</evidence>
<keyword evidence="4 11" id="KW-0812">Transmembrane</keyword>